<protein>
    <submittedName>
        <fullName evidence="1">Phage terminase, small subunit</fullName>
    </submittedName>
</protein>
<dbReference type="EMBL" id="FQZO01000006">
    <property type="protein sequence ID" value="SHJ64399.1"/>
    <property type="molecule type" value="Genomic_DNA"/>
</dbReference>
<dbReference type="InterPro" id="IPR006448">
    <property type="entry name" value="Phage_term_ssu_P27"/>
</dbReference>
<dbReference type="RefSeq" id="WP_073009821.1">
    <property type="nucleotide sequence ID" value="NZ_FQZO01000006.1"/>
</dbReference>
<gene>
    <name evidence="1" type="ORF">SAMN05444401_3553</name>
</gene>
<dbReference type="AlphaFoldDB" id="A0A1M6KZW2"/>
<reference evidence="1 2" key="1">
    <citation type="submission" date="2016-11" db="EMBL/GenBank/DDBJ databases">
        <authorList>
            <person name="Jaros S."/>
            <person name="Januszkiewicz K."/>
            <person name="Wedrychowicz H."/>
        </authorList>
    </citation>
    <scope>NUCLEOTIDE SEQUENCE [LARGE SCALE GENOMIC DNA]</scope>
    <source>
        <strain evidence="1 2">DSM 21864</strain>
    </source>
</reference>
<dbReference type="Pfam" id="PF05119">
    <property type="entry name" value="Terminase_4"/>
    <property type="match status" value="1"/>
</dbReference>
<dbReference type="STRING" id="1121298.SAMN05444401_3553"/>
<organism evidence="1 2">
    <name type="scientific">Clostridium amylolyticum</name>
    <dbReference type="NCBI Taxonomy" id="1121298"/>
    <lineage>
        <taxon>Bacteria</taxon>
        <taxon>Bacillati</taxon>
        <taxon>Bacillota</taxon>
        <taxon>Clostridia</taxon>
        <taxon>Eubacteriales</taxon>
        <taxon>Clostridiaceae</taxon>
        <taxon>Clostridium</taxon>
    </lineage>
</organism>
<evidence type="ECO:0000313" key="1">
    <source>
        <dbReference type="EMBL" id="SHJ64399.1"/>
    </source>
</evidence>
<keyword evidence="2" id="KW-1185">Reference proteome</keyword>
<evidence type="ECO:0000313" key="2">
    <source>
        <dbReference type="Proteomes" id="UP000184080"/>
    </source>
</evidence>
<dbReference type="OrthoDB" id="1909243at2"/>
<dbReference type="Proteomes" id="UP000184080">
    <property type="component" value="Unassembled WGS sequence"/>
</dbReference>
<proteinExistence type="predicted"/>
<accession>A0A1M6KZW2</accession>
<name>A0A1M6KZW2_9CLOT</name>
<sequence length="102" mass="11761">MASARKIKESLKKQLEDKGANVEHFSSLIDDYLWYWNQEKAMQKDIKDRGFMFETTSASGYTIEKENPSVKNAVAYNKQKLAILKELGLRTDNVVIDDDDEL</sequence>